<dbReference type="Gene3D" id="3.40.190.10">
    <property type="entry name" value="Periplasmic binding protein-like II"/>
    <property type="match status" value="1"/>
</dbReference>
<evidence type="ECO:0000313" key="4">
    <source>
        <dbReference type="EMBL" id="MFD2800681.1"/>
    </source>
</evidence>
<dbReference type="InterPro" id="IPR000914">
    <property type="entry name" value="SBP_5_dom"/>
</dbReference>
<dbReference type="PROSITE" id="PS51257">
    <property type="entry name" value="PROKAR_LIPOPROTEIN"/>
    <property type="match status" value="1"/>
</dbReference>
<comment type="caution">
    <text evidence="4">The sequence shown here is derived from an EMBL/GenBank/DDBJ whole genome shotgun (WGS) entry which is preliminary data.</text>
</comment>
<dbReference type="InterPro" id="IPR030678">
    <property type="entry name" value="Peptide/Ni-bd"/>
</dbReference>
<dbReference type="Gene3D" id="3.10.105.10">
    <property type="entry name" value="Dipeptide-binding Protein, Domain 3"/>
    <property type="match status" value="1"/>
</dbReference>
<keyword evidence="5" id="KW-1185">Reference proteome</keyword>
<dbReference type="PANTHER" id="PTHR30290">
    <property type="entry name" value="PERIPLASMIC BINDING COMPONENT OF ABC TRANSPORTER"/>
    <property type="match status" value="1"/>
</dbReference>
<dbReference type="Pfam" id="PF00496">
    <property type="entry name" value="SBP_bac_5"/>
    <property type="match status" value="1"/>
</dbReference>
<dbReference type="CDD" id="cd00995">
    <property type="entry name" value="PBP2_NikA_DppA_OppA_like"/>
    <property type="match status" value="1"/>
</dbReference>
<feature type="domain" description="Solute-binding protein family 5" evidence="3">
    <location>
        <begin position="81"/>
        <end position="432"/>
    </location>
</feature>
<evidence type="ECO:0000256" key="1">
    <source>
        <dbReference type="ARBA" id="ARBA00022729"/>
    </source>
</evidence>
<accession>A0ABW5WEB6</accession>
<evidence type="ECO:0000259" key="3">
    <source>
        <dbReference type="Pfam" id="PF00496"/>
    </source>
</evidence>
<dbReference type="EMBL" id="JBHUOF010000019">
    <property type="protein sequence ID" value="MFD2800681.1"/>
    <property type="molecule type" value="Genomic_DNA"/>
</dbReference>
<protein>
    <submittedName>
        <fullName evidence="4">ABC transporter substrate-binding protein</fullName>
    </submittedName>
</protein>
<dbReference type="RefSeq" id="WP_377392054.1">
    <property type="nucleotide sequence ID" value="NZ_JBHSAN010000028.1"/>
</dbReference>
<dbReference type="Proteomes" id="UP001597478">
    <property type="component" value="Unassembled WGS sequence"/>
</dbReference>
<feature type="chain" id="PRO_5046283096" evidence="2">
    <location>
        <begin position="25"/>
        <end position="512"/>
    </location>
</feature>
<reference evidence="5" key="1">
    <citation type="journal article" date="2019" name="Int. J. Syst. Evol. Microbiol.">
        <title>The Global Catalogue of Microorganisms (GCM) 10K type strain sequencing project: providing services to taxonomists for standard genome sequencing and annotation.</title>
        <authorList>
            <consortium name="The Broad Institute Genomics Platform"/>
            <consortium name="The Broad Institute Genome Sequencing Center for Infectious Disease"/>
            <person name="Wu L."/>
            <person name="Ma J."/>
        </authorList>
    </citation>
    <scope>NUCLEOTIDE SEQUENCE [LARGE SCALE GENOMIC DNA]</scope>
    <source>
        <strain evidence="5">IBRC-M 10906</strain>
    </source>
</reference>
<keyword evidence="1 2" id="KW-0732">Signal</keyword>
<proteinExistence type="predicted"/>
<dbReference type="SUPFAM" id="SSF53850">
    <property type="entry name" value="Periplasmic binding protein-like II"/>
    <property type="match status" value="1"/>
</dbReference>
<sequence length="512" mass="55640">MWKRRHRALTVVALALALGATACAGAEGETASDREARIVLGVDAVRGLDPARLFNLTPSGDANRMAAIYGLLFWMDSATGEVRPQLGASLRHNGVGDEWVMRLRPDVRFTDGTPLNAEAVKFNYERIKDPATASPLADLLDGVTVRTTGEYELTLELAEPNLAFDKILATNLTFIASPTAIRTDPDFAHNPVGAGPFKLAEWVEDYRMTLVRNDDYFRQGEPALDKITFLTLKDPVQRINMVATGQADAAVPGSELSFIEAARSDGLDITAADAGGGVMLMFNTTRAPFDDVRARRAVQLALDLDDMASVIDPGARASSSLYGPASPYHSEDGLPASDAERAQMLFDELAGEGKPVEFTVSLGSSGFFVRTGEYLQSRLQQFSGVRVEIETLDNAMIDQKVFSQRDFQLSVQIVHVSDPEPNLSKLLSSGGQTNYPGYSNPDLDRALQAGRTATSAEARKEAYATVERIVAEEVPVLLVRNQKPYTVHSPSLQGLTLQGDGSLLYDRLRVTR</sequence>
<evidence type="ECO:0000313" key="5">
    <source>
        <dbReference type="Proteomes" id="UP001597478"/>
    </source>
</evidence>
<dbReference type="InterPro" id="IPR039424">
    <property type="entry name" value="SBP_5"/>
</dbReference>
<evidence type="ECO:0000256" key="2">
    <source>
        <dbReference type="SAM" id="SignalP"/>
    </source>
</evidence>
<gene>
    <name evidence="4" type="ORF">ACFS2C_14900</name>
</gene>
<name>A0ABW5WEB6_9PSEU</name>
<feature type="signal peptide" evidence="2">
    <location>
        <begin position="1"/>
        <end position="24"/>
    </location>
</feature>
<organism evidence="4 5">
    <name type="scientific">Prauserella oleivorans</name>
    <dbReference type="NCBI Taxonomy" id="1478153"/>
    <lineage>
        <taxon>Bacteria</taxon>
        <taxon>Bacillati</taxon>
        <taxon>Actinomycetota</taxon>
        <taxon>Actinomycetes</taxon>
        <taxon>Pseudonocardiales</taxon>
        <taxon>Pseudonocardiaceae</taxon>
        <taxon>Prauserella</taxon>
    </lineage>
</organism>
<dbReference type="PIRSF" id="PIRSF002741">
    <property type="entry name" value="MppA"/>
    <property type="match status" value="1"/>
</dbReference>
<dbReference type="PANTHER" id="PTHR30290:SF38">
    <property type="entry name" value="D,D-DIPEPTIDE-BINDING PERIPLASMIC PROTEIN DDPA-RELATED"/>
    <property type="match status" value="1"/>
</dbReference>